<keyword evidence="10" id="KW-0472">Membrane</keyword>
<evidence type="ECO:0000256" key="10">
    <source>
        <dbReference type="SAM" id="Phobius"/>
    </source>
</evidence>
<dbReference type="SUPFAM" id="SSF48264">
    <property type="entry name" value="Cytochrome P450"/>
    <property type="match status" value="1"/>
</dbReference>
<evidence type="ECO:0000256" key="1">
    <source>
        <dbReference type="ARBA" id="ARBA00001971"/>
    </source>
</evidence>
<keyword evidence="10" id="KW-1133">Transmembrane helix</keyword>
<dbReference type="PRINTS" id="PR00463">
    <property type="entry name" value="EP450I"/>
</dbReference>
<dbReference type="InterPro" id="IPR050476">
    <property type="entry name" value="Insect_CytP450_Detox"/>
</dbReference>
<proteinExistence type="inferred from homology"/>
<dbReference type="Proteomes" id="UP000663882">
    <property type="component" value="Unassembled WGS sequence"/>
</dbReference>
<dbReference type="GO" id="GO:0016705">
    <property type="term" value="F:oxidoreductase activity, acting on paired donors, with incorporation or reduction of molecular oxygen"/>
    <property type="evidence" value="ECO:0007669"/>
    <property type="project" value="InterPro"/>
</dbReference>
<evidence type="ECO:0000256" key="7">
    <source>
        <dbReference type="ARBA" id="ARBA00023033"/>
    </source>
</evidence>
<evidence type="ECO:0000256" key="9">
    <source>
        <dbReference type="RuleBase" id="RU000461"/>
    </source>
</evidence>
<feature type="transmembrane region" description="Helical" evidence="10">
    <location>
        <begin position="66"/>
        <end position="87"/>
    </location>
</feature>
<protein>
    <recommendedName>
        <fullName evidence="13">Cytochrome P450</fullName>
    </recommendedName>
</protein>
<dbReference type="AlphaFoldDB" id="A0A813YYH8"/>
<dbReference type="InterPro" id="IPR002401">
    <property type="entry name" value="Cyt_P450_E_grp-I"/>
</dbReference>
<dbReference type="Pfam" id="PF00067">
    <property type="entry name" value="p450"/>
    <property type="match status" value="1"/>
</dbReference>
<evidence type="ECO:0000256" key="3">
    <source>
        <dbReference type="ARBA" id="ARBA00022617"/>
    </source>
</evidence>
<sequence>MAPKQLILGVAAGVLLLIAFIFYVVAQADESYGVLRGFEGAGLWSGTLPGNCQGDDVCHKIKAARAFFIMATIAAFIGALLLLYIVFRPHPKVMYYAAIAMGTRPIYVVSDVEFLHEVFVKQFACFHSRHLPFTARLKSRNLINLFGANGDHWRRQRHVINPTFSTTKLKLTSPIVNECIDALMNKIQEKENQEFDIYTLYKRLTMDVICHSAFGIDTDMQNDIDNPFIVKTAYFFAVHPERIFLVKLSYLMPWLTPILTLFVHSIIALFNGLRYLAPSFMNQFEEIPGMWIINQVKQVIEARVIRIKSEANNKQRRIDLLQLMLDAVTSNEIKDKNDENLMSKRFHQDEVASNVFFFMIAGFETTSTTLASCSYILATRFDIQTKLQTEIDELYAEHNGELDYDRINNMTYMDLFIREVLRMFPIALQAVSRECNTETIVCNYKIEKGDVIQPDILTLHYDPQLWGPDDPYLFVPERHLTRRHPMAFMAFGQGPRNCVGIRFALMELKLCLARLLHQYSILPGKQIEQGFIRREILVIQPDAVYIKLEKRC</sequence>
<evidence type="ECO:0000256" key="4">
    <source>
        <dbReference type="ARBA" id="ARBA00022723"/>
    </source>
</evidence>
<dbReference type="Gene3D" id="1.10.630.10">
    <property type="entry name" value="Cytochrome P450"/>
    <property type="match status" value="1"/>
</dbReference>
<dbReference type="InterPro" id="IPR017972">
    <property type="entry name" value="Cyt_P450_CS"/>
</dbReference>
<comment type="cofactor">
    <cofactor evidence="1 8">
        <name>heme</name>
        <dbReference type="ChEBI" id="CHEBI:30413"/>
    </cofactor>
</comment>
<dbReference type="InterPro" id="IPR036396">
    <property type="entry name" value="Cyt_P450_sf"/>
</dbReference>
<keyword evidence="3 8" id="KW-0349">Heme</keyword>
<accession>A0A813YYH8</accession>
<keyword evidence="5 9" id="KW-0560">Oxidoreductase</keyword>
<organism evidence="11 12">
    <name type="scientific">Rotaria sordida</name>
    <dbReference type="NCBI Taxonomy" id="392033"/>
    <lineage>
        <taxon>Eukaryota</taxon>
        <taxon>Metazoa</taxon>
        <taxon>Spiralia</taxon>
        <taxon>Gnathifera</taxon>
        <taxon>Rotifera</taxon>
        <taxon>Eurotatoria</taxon>
        <taxon>Bdelloidea</taxon>
        <taxon>Philodinida</taxon>
        <taxon>Philodinidae</taxon>
        <taxon>Rotaria</taxon>
    </lineage>
</organism>
<keyword evidence="4 8" id="KW-0479">Metal-binding</keyword>
<comment type="similarity">
    <text evidence="2 9">Belongs to the cytochrome P450 family.</text>
</comment>
<dbReference type="EMBL" id="CAJNOO010000289">
    <property type="protein sequence ID" value="CAF0891473.1"/>
    <property type="molecule type" value="Genomic_DNA"/>
</dbReference>
<keyword evidence="6 8" id="KW-0408">Iron</keyword>
<dbReference type="FunFam" id="1.10.630.10:FF:000182">
    <property type="entry name" value="Cytochrome P450 3A4"/>
    <property type="match status" value="1"/>
</dbReference>
<evidence type="ECO:0000256" key="5">
    <source>
        <dbReference type="ARBA" id="ARBA00023002"/>
    </source>
</evidence>
<dbReference type="PANTHER" id="PTHR24292:SF54">
    <property type="entry name" value="CYP9F3-RELATED"/>
    <property type="match status" value="1"/>
</dbReference>
<feature type="transmembrane region" description="Helical" evidence="10">
    <location>
        <begin position="254"/>
        <end position="273"/>
    </location>
</feature>
<dbReference type="GO" id="GO:0004497">
    <property type="term" value="F:monooxygenase activity"/>
    <property type="evidence" value="ECO:0007669"/>
    <property type="project" value="UniProtKB-KW"/>
</dbReference>
<evidence type="ECO:0000256" key="6">
    <source>
        <dbReference type="ARBA" id="ARBA00023004"/>
    </source>
</evidence>
<dbReference type="GO" id="GO:0005506">
    <property type="term" value="F:iron ion binding"/>
    <property type="evidence" value="ECO:0007669"/>
    <property type="project" value="InterPro"/>
</dbReference>
<evidence type="ECO:0000256" key="2">
    <source>
        <dbReference type="ARBA" id="ARBA00010617"/>
    </source>
</evidence>
<evidence type="ECO:0000256" key="8">
    <source>
        <dbReference type="PIRSR" id="PIRSR602401-1"/>
    </source>
</evidence>
<feature type="transmembrane region" description="Helical" evidence="10">
    <location>
        <begin position="6"/>
        <end position="26"/>
    </location>
</feature>
<keyword evidence="10" id="KW-0812">Transmembrane</keyword>
<evidence type="ECO:0000313" key="12">
    <source>
        <dbReference type="Proteomes" id="UP000663882"/>
    </source>
</evidence>
<dbReference type="PANTHER" id="PTHR24292">
    <property type="entry name" value="CYTOCHROME P450"/>
    <property type="match status" value="1"/>
</dbReference>
<dbReference type="OrthoDB" id="2789670at2759"/>
<evidence type="ECO:0008006" key="13">
    <source>
        <dbReference type="Google" id="ProtNLM"/>
    </source>
</evidence>
<dbReference type="PRINTS" id="PR00385">
    <property type="entry name" value="P450"/>
</dbReference>
<dbReference type="GO" id="GO:0020037">
    <property type="term" value="F:heme binding"/>
    <property type="evidence" value="ECO:0007669"/>
    <property type="project" value="InterPro"/>
</dbReference>
<dbReference type="InterPro" id="IPR001128">
    <property type="entry name" value="Cyt_P450"/>
</dbReference>
<dbReference type="CDD" id="cd11055">
    <property type="entry name" value="CYP3A-like"/>
    <property type="match status" value="1"/>
</dbReference>
<keyword evidence="7 9" id="KW-0503">Monooxygenase</keyword>
<dbReference type="PROSITE" id="PS00086">
    <property type="entry name" value="CYTOCHROME_P450"/>
    <property type="match status" value="1"/>
</dbReference>
<gene>
    <name evidence="11" type="ORF">RFH988_LOCUS8504</name>
</gene>
<reference evidence="11" key="1">
    <citation type="submission" date="2021-02" db="EMBL/GenBank/DDBJ databases">
        <authorList>
            <person name="Nowell W R."/>
        </authorList>
    </citation>
    <scope>NUCLEOTIDE SEQUENCE</scope>
</reference>
<comment type="caution">
    <text evidence="11">The sequence shown here is derived from an EMBL/GenBank/DDBJ whole genome shotgun (WGS) entry which is preliminary data.</text>
</comment>
<feature type="binding site" description="axial binding residue" evidence="8">
    <location>
        <position position="498"/>
    </location>
    <ligand>
        <name>heme</name>
        <dbReference type="ChEBI" id="CHEBI:30413"/>
    </ligand>
    <ligandPart>
        <name>Fe</name>
        <dbReference type="ChEBI" id="CHEBI:18248"/>
    </ligandPart>
</feature>
<evidence type="ECO:0000313" key="11">
    <source>
        <dbReference type="EMBL" id="CAF0891473.1"/>
    </source>
</evidence>
<name>A0A813YYH8_9BILA</name>